<gene>
    <name evidence="1" type="ORF">GALL_40510</name>
</gene>
<organism evidence="1">
    <name type="scientific">mine drainage metagenome</name>
    <dbReference type="NCBI Taxonomy" id="410659"/>
    <lineage>
        <taxon>unclassified sequences</taxon>
        <taxon>metagenomes</taxon>
        <taxon>ecological metagenomes</taxon>
    </lineage>
</organism>
<name>A0A1J5T2C0_9ZZZZ</name>
<proteinExistence type="predicted"/>
<accession>A0A1J5T2C0</accession>
<reference evidence="1" key="1">
    <citation type="submission" date="2016-10" db="EMBL/GenBank/DDBJ databases">
        <title>Sequence of Gallionella enrichment culture.</title>
        <authorList>
            <person name="Poehlein A."/>
            <person name="Muehling M."/>
            <person name="Daniel R."/>
        </authorList>
    </citation>
    <scope>NUCLEOTIDE SEQUENCE</scope>
</reference>
<comment type="caution">
    <text evidence="1">The sequence shown here is derived from an EMBL/GenBank/DDBJ whole genome shotgun (WGS) entry which is preliminary data.</text>
</comment>
<dbReference type="EMBL" id="MLJW01000010">
    <property type="protein sequence ID" value="OIR14935.1"/>
    <property type="molecule type" value="Genomic_DNA"/>
</dbReference>
<sequence>MKSAVIRDSNFTLVTEFAQPDVKRRIYLGEALVGSTAFNIYGNALGSWSSCLWRADARTSLLCSTPRRIRSSTACGKSIGSWLPIASQTLGAISIDSSMIARASLIFA</sequence>
<evidence type="ECO:0000313" key="1">
    <source>
        <dbReference type="EMBL" id="OIR14935.1"/>
    </source>
</evidence>
<protein>
    <submittedName>
        <fullName evidence="1">Uncharacterized protein</fullName>
    </submittedName>
</protein>
<dbReference type="AlphaFoldDB" id="A0A1J5T2C0"/>